<dbReference type="AlphaFoldDB" id="A0A3S1BKI6"/>
<accession>A0A3S1BKI6</accession>
<name>A0A3S1BKI6_ELYCH</name>
<comment type="caution">
    <text evidence="3">The sequence shown here is derived from an EMBL/GenBank/DDBJ whole genome shotgun (WGS) entry which is preliminary data.</text>
</comment>
<dbReference type="Gene3D" id="3.40.640.10">
    <property type="entry name" value="Type I PLP-dependent aspartate aminotransferase-like (Major domain)"/>
    <property type="match status" value="1"/>
</dbReference>
<dbReference type="Proteomes" id="UP000271974">
    <property type="component" value="Unassembled WGS sequence"/>
</dbReference>
<evidence type="ECO:0000256" key="1">
    <source>
        <dbReference type="ARBA" id="ARBA00022898"/>
    </source>
</evidence>
<dbReference type="Pfam" id="PF00266">
    <property type="entry name" value="Aminotran_5"/>
    <property type="match status" value="1"/>
</dbReference>
<organism evidence="3 4">
    <name type="scientific">Elysia chlorotica</name>
    <name type="common">Eastern emerald elysia</name>
    <name type="synonym">Sea slug</name>
    <dbReference type="NCBI Taxonomy" id="188477"/>
    <lineage>
        <taxon>Eukaryota</taxon>
        <taxon>Metazoa</taxon>
        <taxon>Spiralia</taxon>
        <taxon>Lophotrochozoa</taxon>
        <taxon>Mollusca</taxon>
        <taxon>Gastropoda</taxon>
        <taxon>Heterobranchia</taxon>
        <taxon>Euthyneura</taxon>
        <taxon>Panpulmonata</taxon>
        <taxon>Sacoglossa</taxon>
        <taxon>Placobranchoidea</taxon>
        <taxon>Plakobranchidae</taxon>
        <taxon>Elysia</taxon>
    </lineage>
</organism>
<dbReference type="InterPro" id="IPR015422">
    <property type="entry name" value="PyrdxlP-dep_Trfase_small"/>
</dbReference>
<gene>
    <name evidence="3" type="ORF">EGW08_006322</name>
</gene>
<dbReference type="OrthoDB" id="5978656at2759"/>
<dbReference type="PANTHER" id="PTHR43092:SF4">
    <property type="entry name" value="AMINOTRANSFERASE CLASS V DOMAIN-CONTAINING PROTEIN"/>
    <property type="match status" value="1"/>
</dbReference>
<dbReference type="InterPro" id="IPR015421">
    <property type="entry name" value="PyrdxlP-dep_Trfase_major"/>
</dbReference>
<feature type="domain" description="Aminotransferase class V" evidence="2">
    <location>
        <begin position="51"/>
        <end position="330"/>
    </location>
</feature>
<dbReference type="InterPro" id="IPR015424">
    <property type="entry name" value="PyrdxlP-dep_Trfase"/>
</dbReference>
<dbReference type="PANTHER" id="PTHR43092">
    <property type="entry name" value="L-CYSTEINE DESULFHYDRASE"/>
    <property type="match status" value="1"/>
</dbReference>
<reference evidence="3 4" key="1">
    <citation type="submission" date="2019-01" db="EMBL/GenBank/DDBJ databases">
        <title>A draft genome assembly of the solar-powered sea slug Elysia chlorotica.</title>
        <authorList>
            <person name="Cai H."/>
            <person name="Li Q."/>
            <person name="Fang X."/>
            <person name="Li J."/>
            <person name="Curtis N.E."/>
            <person name="Altenburger A."/>
            <person name="Shibata T."/>
            <person name="Feng M."/>
            <person name="Maeda T."/>
            <person name="Schwartz J.A."/>
            <person name="Shigenobu S."/>
            <person name="Lundholm N."/>
            <person name="Nishiyama T."/>
            <person name="Yang H."/>
            <person name="Hasebe M."/>
            <person name="Li S."/>
            <person name="Pierce S.K."/>
            <person name="Wang J."/>
        </authorList>
    </citation>
    <scope>NUCLEOTIDE SEQUENCE [LARGE SCALE GENOMIC DNA]</scope>
    <source>
        <strain evidence="3">EC2010</strain>
        <tissue evidence="3">Whole organism of an adult</tissue>
    </source>
</reference>
<dbReference type="EMBL" id="RQTK01000156">
    <property type="protein sequence ID" value="RUS85919.1"/>
    <property type="molecule type" value="Genomic_DNA"/>
</dbReference>
<evidence type="ECO:0000313" key="3">
    <source>
        <dbReference type="EMBL" id="RUS85919.1"/>
    </source>
</evidence>
<keyword evidence="1" id="KW-0663">Pyridoxal phosphate</keyword>
<dbReference type="SUPFAM" id="SSF53383">
    <property type="entry name" value="PLP-dependent transferases"/>
    <property type="match status" value="1"/>
</dbReference>
<dbReference type="InterPro" id="IPR000192">
    <property type="entry name" value="Aminotrans_V_dom"/>
</dbReference>
<keyword evidence="4" id="KW-1185">Reference proteome</keyword>
<sequence>MFQVPQNIPSDRCLQTDGLADVQFGADMRDREFLLKPGVVFFNHGSDGTVPRRVLKIQEEYNYEREEHPDFWTRLNSKRYVDQARAALAQFVGAEVENLQLVVNATQAINSVVKSFPFAKGDALLNCSYTYGAITNLCEDLAARIRPDVENVNLKLPFPPTSEDDVVKKYEEILDQHPNIKLAIIDHITSPSSIIMPLKRLVDLCHSRGVKVVVDGAHCLGQLDLNLEDLGADAYVANAHKWLYTPRGCAILHLKKESHVWARPLSTSWQIGRSLDQQFFDQGTLDHVPLICSRHGLQFYQALGGMDRVVGYTRAMADQAVEAIETEVGLKPAPLPKSMEAPNMRLLEFPPLKMFPYSVENLWKLHRTVFGDSSVFGLIVPIDGKFYLRISTQVYTSKDDIATLVQVLKDFFKDNE</sequence>
<proteinExistence type="predicted"/>
<protein>
    <recommendedName>
        <fullName evidence="2">Aminotransferase class V domain-containing protein</fullName>
    </recommendedName>
</protein>
<evidence type="ECO:0000259" key="2">
    <source>
        <dbReference type="Pfam" id="PF00266"/>
    </source>
</evidence>
<evidence type="ECO:0000313" key="4">
    <source>
        <dbReference type="Proteomes" id="UP000271974"/>
    </source>
</evidence>
<dbReference type="STRING" id="188477.A0A3S1BKI6"/>
<dbReference type="Gene3D" id="3.90.1150.10">
    <property type="entry name" value="Aspartate Aminotransferase, domain 1"/>
    <property type="match status" value="1"/>
</dbReference>